<dbReference type="RefSeq" id="XP_042915490.1">
    <property type="nucleotide sequence ID" value="XM_043070847.1"/>
</dbReference>
<dbReference type="Gramene" id="PNW71419">
    <property type="protein sequence ID" value="PNW71419"/>
    <property type="gene ID" value="CHLRE_16g653500v5"/>
</dbReference>
<dbReference type="OrthoDB" id="550681at2759"/>
<dbReference type="InParanoid" id="A0A2K3CT18"/>
<feature type="region of interest" description="Disordered" evidence="1">
    <location>
        <begin position="368"/>
        <end position="444"/>
    </location>
</feature>
<keyword evidence="2" id="KW-1133">Transmembrane helix</keyword>
<feature type="compositionally biased region" description="Low complexity" evidence="1">
    <location>
        <begin position="332"/>
        <end position="347"/>
    </location>
</feature>
<feature type="region of interest" description="Disordered" evidence="1">
    <location>
        <begin position="40"/>
        <end position="68"/>
    </location>
</feature>
<feature type="transmembrane region" description="Helical" evidence="2">
    <location>
        <begin position="569"/>
        <end position="586"/>
    </location>
</feature>
<feature type="transmembrane region" description="Helical" evidence="2">
    <location>
        <begin position="542"/>
        <end position="563"/>
    </location>
</feature>
<feature type="transmembrane region" description="Helical" evidence="2">
    <location>
        <begin position="510"/>
        <end position="530"/>
    </location>
</feature>
<feature type="transmembrane region" description="Helical" evidence="2">
    <location>
        <begin position="598"/>
        <end position="617"/>
    </location>
</feature>
<keyword evidence="2" id="KW-0812">Transmembrane</keyword>
<gene>
    <name evidence="3" type="ORF">CHLRE_16g653500v5</name>
</gene>
<sequence length="626" mass="60774">MSLVRLICGAVGGLAEGSLLGAKFIARSIISGGGGGGSSAGAAAASNGPPPPPSDLGGVGPDEAAGGSLSGNAGSELSDLLSDDVLDTDTLGGLEVLGGLYGDLGSSDLDPNTVLALLYAAFGLTAGGRGPGLEAAAAAQLSEAYVRYLGAWLAAHVGRGFVQLCRWLQPMQLSLLQLEAPLYASPVGQALHAALLLLPALVLALRLPWVRPVLSGAARGAWQRLRSALQASTSGSSGPAAAGRAAAAGGSGSGRAPGAQARAVNGSAAAAVSVGASSGLVLRSRDGSSVTFSFDEDDDGPSSARARSAAAEAVAAGPGAGAGAGAGRSGARRGASPPLASPASSSGSTVAAAVPAGAAAAAGRGAAAQQASSSNGPGSNGDEGASSQAASISGRAGQLAWRESSHAHVSATNGVPGPGPLPPLLQQQPQPHGGATRAYGAPGPSSAGAAAAAIASEAESTAAANAAAREESGRLAIQVLRAAGILGTAAALTVLPCGLVTSWGPWLLDMVVTAATAVASCCVFAMAWTLRGRQLLLQDDGQAALGFCHTLLLCRVCIGSMYAAQANDWALLLLLMSTGGNALRNCAMATAASESGAWADMANLVLPGFAAFVYAYSPRYLGAAAV</sequence>
<feature type="compositionally biased region" description="Low complexity" evidence="1">
    <location>
        <begin position="424"/>
        <end position="444"/>
    </location>
</feature>
<keyword evidence="2" id="KW-0472">Membrane</keyword>
<dbReference type="GeneID" id="66056521"/>
<evidence type="ECO:0000313" key="4">
    <source>
        <dbReference type="Proteomes" id="UP000006906"/>
    </source>
</evidence>
<proteinExistence type="predicted"/>
<feature type="compositionally biased region" description="Low complexity" evidence="1">
    <location>
        <begin position="301"/>
        <end position="317"/>
    </location>
</feature>
<keyword evidence="4" id="KW-1185">Reference proteome</keyword>
<protein>
    <submittedName>
        <fullName evidence="3">Uncharacterized protein</fullName>
    </submittedName>
</protein>
<dbReference type="Proteomes" id="UP000006906">
    <property type="component" value="Chromosome 16"/>
</dbReference>
<feature type="region of interest" description="Disordered" evidence="1">
    <location>
        <begin position="232"/>
        <end position="259"/>
    </location>
</feature>
<feature type="transmembrane region" description="Helical" evidence="2">
    <location>
        <begin position="479"/>
        <end position="504"/>
    </location>
</feature>
<organism evidence="3 4">
    <name type="scientific">Chlamydomonas reinhardtii</name>
    <name type="common">Chlamydomonas smithii</name>
    <dbReference type="NCBI Taxonomy" id="3055"/>
    <lineage>
        <taxon>Eukaryota</taxon>
        <taxon>Viridiplantae</taxon>
        <taxon>Chlorophyta</taxon>
        <taxon>core chlorophytes</taxon>
        <taxon>Chlorophyceae</taxon>
        <taxon>CS clade</taxon>
        <taxon>Chlamydomonadales</taxon>
        <taxon>Chlamydomonadaceae</taxon>
        <taxon>Chlamydomonas</taxon>
    </lineage>
</organism>
<accession>A0A2K3CT18</accession>
<feature type="compositionally biased region" description="Low complexity" evidence="1">
    <location>
        <begin position="232"/>
        <end position="248"/>
    </location>
</feature>
<name>A0A2K3CT18_CHLRE</name>
<feature type="region of interest" description="Disordered" evidence="1">
    <location>
        <begin position="291"/>
        <end position="347"/>
    </location>
</feature>
<dbReference type="AlphaFoldDB" id="A0A2K3CT18"/>
<dbReference type="KEGG" id="cre:CHLRE_16g653500v5"/>
<dbReference type="EMBL" id="CM008977">
    <property type="protein sequence ID" value="PNW71419.1"/>
    <property type="molecule type" value="Genomic_DNA"/>
</dbReference>
<evidence type="ECO:0000256" key="2">
    <source>
        <dbReference type="SAM" id="Phobius"/>
    </source>
</evidence>
<evidence type="ECO:0000313" key="3">
    <source>
        <dbReference type="EMBL" id="PNW71419.1"/>
    </source>
</evidence>
<evidence type="ECO:0000256" key="1">
    <source>
        <dbReference type="SAM" id="MobiDB-lite"/>
    </source>
</evidence>
<reference evidence="3 4" key="1">
    <citation type="journal article" date="2007" name="Science">
        <title>The Chlamydomonas genome reveals the evolution of key animal and plant functions.</title>
        <authorList>
            <person name="Merchant S.S."/>
            <person name="Prochnik S.E."/>
            <person name="Vallon O."/>
            <person name="Harris E.H."/>
            <person name="Karpowicz S.J."/>
            <person name="Witman G.B."/>
            <person name="Terry A."/>
            <person name="Salamov A."/>
            <person name="Fritz-Laylin L.K."/>
            <person name="Marechal-Drouard L."/>
            <person name="Marshall W.F."/>
            <person name="Qu L.H."/>
            <person name="Nelson D.R."/>
            <person name="Sanderfoot A.A."/>
            <person name="Spalding M.H."/>
            <person name="Kapitonov V.V."/>
            <person name="Ren Q."/>
            <person name="Ferris P."/>
            <person name="Lindquist E."/>
            <person name="Shapiro H."/>
            <person name="Lucas S.M."/>
            <person name="Grimwood J."/>
            <person name="Schmutz J."/>
            <person name="Cardol P."/>
            <person name="Cerutti H."/>
            <person name="Chanfreau G."/>
            <person name="Chen C.L."/>
            <person name="Cognat V."/>
            <person name="Croft M.T."/>
            <person name="Dent R."/>
            <person name="Dutcher S."/>
            <person name="Fernandez E."/>
            <person name="Fukuzawa H."/>
            <person name="Gonzalez-Ballester D."/>
            <person name="Gonzalez-Halphen D."/>
            <person name="Hallmann A."/>
            <person name="Hanikenne M."/>
            <person name="Hippler M."/>
            <person name="Inwood W."/>
            <person name="Jabbari K."/>
            <person name="Kalanon M."/>
            <person name="Kuras R."/>
            <person name="Lefebvre P.A."/>
            <person name="Lemaire S.D."/>
            <person name="Lobanov A.V."/>
            <person name="Lohr M."/>
            <person name="Manuell A."/>
            <person name="Meier I."/>
            <person name="Mets L."/>
            <person name="Mittag M."/>
            <person name="Mittelmeier T."/>
            <person name="Moroney J.V."/>
            <person name="Moseley J."/>
            <person name="Napoli C."/>
            <person name="Nedelcu A.M."/>
            <person name="Niyogi K."/>
            <person name="Novoselov S.V."/>
            <person name="Paulsen I.T."/>
            <person name="Pazour G."/>
            <person name="Purton S."/>
            <person name="Ral J.P."/>
            <person name="Riano-Pachon D.M."/>
            <person name="Riekhof W."/>
            <person name="Rymarquis L."/>
            <person name="Schroda M."/>
            <person name="Stern D."/>
            <person name="Umen J."/>
            <person name="Willows R."/>
            <person name="Wilson N."/>
            <person name="Zimmer S.L."/>
            <person name="Allmer J."/>
            <person name="Balk J."/>
            <person name="Bisova K."/>
            <person name="Chen C.J."/>
            <person name="Elias M."/>
            <person name="Gendler K."/>
            <person name="Hauser C."/>
            <person name="Lamb M.R."/>
            <person name="Ledford H."/>
            <person name="Long J.C."/>
            <person name="Minagawa J."/>
            <person name="Page M.D."/>
            <person name="Pan J."/>
            <person name="Pootakham W."/>
            <person name="Roje S."/>
            <person name="Rose A."/>
            <person name="Stahlberg E."/>
            <person name="Terauchi A.M."/>
            <person name="Yang P."/>
            <person name="Ball S."/>
            <person name="Bowler C."/>
            <person name="Dieckmann C.L."/>
            <person name="Gladyshev V.N."/>
            <person name="Green P."/>
            <person name="Jorgensen R."/>
            <person name="Mayfield S."/>
            <person name="Mueller-Roeber B."/>
            <person name="Rajamani S."/>
            <person name="Sayre R.T."/>
            <person name="Brokstein P."/>
            <person name="Dubchak I."/>
            <person name="Goodstein D."/>
            <person name="Hornick L."/>
            <person name="Huang Y.W."/>
            <person name="Jhaveri J."/>
            <person name="Luo Y."/>
            <person name="Martinez D."/>
            <person name="Ngau W.C."/>
            <person name="Otillar B."/>
            <person name="Poliakov A."/>
            <person name="Porter A."/>
            <person name="Szajkowski L."/>
            <person name="Werner G."/>
            <person name="Zhou K."/>
            <person name="Grigoriev I.V."/>
            <person name="Rokhsar D.S."/>
            <person name="Grossman A.R."/>
        </authorList>
    </citation>
    <scope>NUCLEOTIDE SEQUENCE [LARGE SCALE GENOMIC DNA]</scope>
    <source>
        <strain evidence="4">CC-503</strain>
    </source>
</reference>
<feature type="compositionally biased region" description="Low complexity" evidence="1">
    <location>
        <begin position="368"/>
        <end position="377"/>
    </location>
</feature>
<feature type="compositionally biased region" description="Gly residues" evidence="1">
    <location>
        <begin position="318"/>
        <end position="328"/>
    </location>
</feature>